<evidence type="ECO:0000313" key="3">
    <source>
        <dbReference type="Proteomes" id="UP000032534"/>
    </source>
</evidence>
<evidence type="ECO:0000256" key="1">
    <source>
        <dbReference type="SAM" id="SignalP"/>
    </source>
</evidence>
<accession>A0A0D7X5U9</accession>
<dbReference type="Proteomes" id="UP000032534">
    <property type="component" value="Unassembled WGS sequence"/>
</dbReference>
<proteinExistence type="predicted"/>
<dbReference type="OrthoDB" id="2622014at2"/>
<dbReference type="EMBL" id="JTHP01000008">
    <property type="protein sequence ID" value="KJD46388.1"/>
    <property type="molecule type" value="Genomic_DNA"/>
</dbReference>
<comment type="caution">
    <text evidence="2">The sequence shown here is derived from an EMBL/GenBank/DDBJ whole genome shotgun (WGS) entry which is preliminary data.</text>
</comment>
<dbReference type="RefSeq" id="WP_044645308.1">
    <property type="nucleotide sequence ID" value="NZ_JTHP01000008.1"/>
</dbReference>
<protein>
    <submittedName>
        <fullName evidence="2">Uncharacterized protein</fullName>
    </submittedName>
</protein>
<keyword evidence="3" id="KW-1185">Reference proteome</keyword>
<keyword evidence="1" id="KW-0732">Signal</keyword>
<sequence length="271" mass="29174">MNKKSVFSGLLSLFMFFSLLTSVGAQASNEVDQGIIPALSDASSVSESTLDEHLQEMGFKTTEISTLPIEMKRDISSKDGKKVAAQELDTTVTITDEKGNIVTDQVATNQLAASATPNISGYAVYSGTSNNGRERVYQVYATYRWPSSPFNFYTDNLAMAWQSNATPTGTPNGQHTVDGNTYSSPVDKEEVSGTAWLVDMKAGGSTTVQSGWGRQELRYATSSKGINTAIAVGYSHRTVPTFTTGIALSYGVISFSGSGQTDYYGRFNFTI</sequence>
<name>A0A0D7X5U9_9BACL</name>
<gene>
    <name evidence="2" type="ORF">QD47_06220</name>
</gene>
<feature type="chain" id="PRO_5002326330" evidence="1">
    <location>
        <begin position="28"/>
        <end position="271"/>
    </location>
</feature>
<feature type="signal peptide" evidence="1">
    <location>
        <begin position="1"/>
        <end position="27"/>
    </location>
</feature>
<dbReference type="AlphaFoldDB" id="A0A0D7X5U9"/>
<reference evidence="2 3" key="1">
    <citation type="submission" date="2014-11" db="EMBL/GenBank/DDBJ databases">
        <title>Draft Genome Sequences of Paenibacillus polymyxa NRRL B-30509 and Paenibacillus terrae NRRL B-30644, Strains from a Poultry Environment that Produce Tridecaptin A and Paenicidins.</title>
        <authorList>
            <person name="van Belkum M.J."/>
            <person name="Lohans C.T."/>
            <person name="Vederas J.C."/>
        </authorList>
    </citation>
    <scope>NUCLEOTIDE SEQUENCE [LARGE SCALE GENOMIC DNA]</scope>
    <source>
        <strain evidence="2 3">NRRL B-30644</strain>
    </source>
</reference>
<dbReference type="PATRIC" id="fig|159743.3.peg.1354"/>
<organism evidence="2 3">
    <name type="scientific">Paenibacillus terrae</name>
    <dbReference type="NCBI Taxonomy" id="159743"/>
    <lineage>
        <taxon>Bacteria</taxon>
        <taxon>Bacillati</taxon>
        <taxon>Bacillota</taxon>
        <taxon>Bacilli</taxon>
        <taxon>Bacillales</taxon>
        <taxon>Paenibacillaceae</taxon>
        <taxon>Paenibacillus</taxon>
    </lineage>
</organism>
<evidence type="ECO:0000313" key="2">
    <source>
        <dbReference type="EMBL" id="KJD46388.1"/>
    </source>
</evidence>